<keyword evidence="3" id="KW-1185">Reference proteome</keyword>
<dbReference type="Proteomes" id="UP001596380">
    <property type="component" value="Unassembled WGS sequence"/>
</dbReference>
<protein>
    <recommendedName>
        <fullName evidence="4">DUF3592 domain-containing protein</fullName>
    </recommendedName>
</protein>
<accession>A0ABW2CGN1</accession>
<sequence>MGLGVRLLAVVGWPLLFAGAVVGLAWTVYEGPGGLWKWLLVLVFVGVGIAVGSRWWLLMVDAGTETVGPAVSAVAALALVICAMAGIDRWLLHERGRETTCSIRSVNVRHGEAADYYTYRLACDGGRPSSLVRNREIAHAVGRRVRVRYDPEGSAITTLATSRWASDDGRGLLLGAGAALALLVVTGLGAVLTPR</sequence>
<dbReference type="RefSeq" id="WP_378063214.1">
    <property type="nucleotide sequence ID" value="NZ_JBHSXS010000005.1"/>
</dbReference>
<feature type="transmembrane region" description="Helical" evidence="1">
    <location>
        <begin position="172"/>
        <end position="192"/>
    </location>
</feature>
<proteinExistence type="predicted"/>
<comment type="caution">
    <text evidence="2">The sequence shown here is derived from an EMBL/GenBank/DDBJ whole genome shotgun (WGS) entry which is preliminary data.</text>
</comment>
<name>A0ABW2CGN1_9ACTN</name>
<feature type="transmembrane region" description="Helical" evidence="1">
    <location>
        <begin position="35"/>
        <end position="57"/>
    </location>
</feature>
<evidence type="ECO:0008006" key="4">
    <source>
        <dbReference type="Google" id="ProtNLM"/>
    </source>
</evidence>
<keyword evidence="1" id="KW-0472">Membrane</keyword>
<organism evidence="2 3">
    <name type="scientific">Actinomadura yumaensis</name>
    <dbReference type="NCBI Taxonomy" id="111807"/>
    <lineage>
        <taxon>Bacteria</taxon>
        <taxon>Bacillati</taxon>
        <taxon>Actinomycetota</taxon>
        <taxon>Actinomycetes</taxon>
        <taxon>Streptosporangiales</taxon>
        <taxon>Thermomonosporaceae</taxon>
        <taxon>Actinomadura</taxon>
    </lineage>
</organism>
<evidence type="ECO:0000313" key="2">
    <source>
        <dbReference type="EMBL" id="MFC6880375.1"/>
    </source>
</evidence>
<feature type="transmembrane region" description="Helical" evidence="1">
    <location>
        <begin position="69"/>
        <end position="87"/>
    </location>
</feature>
<evidence type="ECO:0000256" key="1">
    <source>
        <dbReference type="SAM" id="Phobius"/>
    </source>
</evidence>
<keyword evidence="1" id="KW-0812">Transmembrane</keyword>
<feature type="transmembrane region" description="Helical" evidence="1">
    <location>
        <begin position="7"/>
        <end position="29"/>
    </location>
</feature>
<evidence type="ECO:0000313" key="3">
    <source>
        <dbReference type="Proteomes" id="UP001596380"/>
    </source>
</evidence>
<gene>
    <name evidence="2" type="ORF">ACFQKB_11445</name>
</gene>
<reference evidence="3" key="1">
    <citation type="journal article" date="2019" name="Int. J. Syst. Evol. Microbiol.">
        <title>The Global Catalogue of Microorganisms (GCM) 10K type strain sequencing project: providing services to taxonomists for standard genome sequencing and annotation.</title>
        <authorList>
            <consortium name="The Broad Institute Genomics Platform"/>
            <consortium name="The Broad Institute Genome Sequencing Center for Infectious Disease"/>
            <person name="Wu L."/>
            <person name="Ma J."/>
        </authorList>
    </citation>
    <scope>NUCLEOTIDE SEQUENCE [LARGE SCALE GENOMIC DNA]</scope>
    <source>
        <strain evidence="3">JCM 3369</strain>
    </source>
</reference>
<keyword evidence="1" id="KW-1133">Transmembrane helix</keyword>
<dbReference type="EMBL" id="JBHSXS010000005">
    <property type="protein sequence ID" value="MFC6880375.1"/>
    <property type="molecule type" value="Genomic_DNA"/>
</dbReference>